<comment type="caution">
    <text evidence="11">The sequence shown here is derived from an EMBL/GenBank/DDBJ whole genome shotgun (WGS) entry which is preliminary data.</text>
</comment>
<dbReference type="Proteomes" id="UP000248021">
    <property type="component" value="Unassembled WGS sequence"/>
</dbReference>
<keyword evidence="7" id="KW-0460">Magnesium</keyword>
<dbReference type="EMBL" id="QJJK01000001">
    <property type="protein sequence ID" value="PXW64574.1"/>
    <property type="molecule type" value="Genomic_DNA"/>
</dbReference>
<dbReference type="InterPro" id="IPR015375">
    <property type="entry name" value="NADH_PPase-like_N"/>
</dbReference>
<dbReference type="Pfam" id="PF00293">
    <property type="entry name" value="NUDIX"/>
    <property type="match status" value="1"/>
</dbReference>
<protein>
    <recommendedName>
        <fullName evidence="4">NAD(+) diphosphatase</fullName>
        <ecNumber evidence="4">3.6.1.22</ecNumber>
    </recommendedName>
</protein>
<keyword evidence="8" id="KW-0520">NAD</keyword>
<dbReference type="SUPFAM" id="SSF55811">
    <property type="entry name" value="Nudix"/>
    <property type="match status" value="1"/>
</dbReference>
<dbReference type="PROSITE" id="PS51462">
    <property type="entry name" value="NUDIX"/>
    <property type="match status" value="1"/>
</dbReference>
<organism evidence="11 12">
    <name type="scientific">Chelatococcus asaccharovorans</name>
    <dbReference type="NCBI Taxonomy" id="28210"/>
    <lineage>
        <taxon>Bacteria</taxon>
        <taxon>Pseudomonadati</taxon>
        <taxon>Pseudomonadota</taxon>
        <taxon>Alphaproteobacteria</taxon>
        <taxon>Hyphomicrobiales</taxon>
        <taxon>Chelatococcaceae</taxon>
        <taxon>Chelatococcus</taxon>
    </lineage>
</organism>
<keyword evidence="5" id="KW-0479">Metal-binding</keyword>
<gene>
    <name evidence="11" type="ORF">C7450_101331</name>
</gene>
<dbReference type="InterPro" id="IPR015376">
    <property type="entry name" value="Znr_NADH_PPase"/>
</dbReference>
<dbReference type="InterPro" id="IPR000086">
    <property type="entry name" value="NUDIX_hydrolase_dom"/>
</dbReference>
<dbReference type="Pfam" id="PF09297">
    <property type="entry name" value="Zn_ribbon_NUD"/>
    <property type="match status" value="1"/>
</dbReference>
<comment type="catalytic activity">
    <reaction evidence="9">
        <text>a 5'-end NAD(+)-phospho-ribonucleoside in mRNA + H2O = a 5'-end phospho-adenosine-phospho-ribonucleoside in mRNA + beta-nicotinamide D-ribonucleotide + 2 H(+)</text>
        <dbReference type="Rhea" id="RHEA:60876"/>
        <dbReference type="Rhea" id="RHEA-COMP:15698"/>
        <dbReference type="Rhea" id="RHEA-COMP:15719"/>
        <dbReference type="ChEBI" id="CHEBI:14649"/>
        <dbReference type="ChEBI" id="CHEBI:15377"/>
        <dbReference type="ChEBI" id="CHEBI:15378"/>
        <dbReference type="ChEBI" id="CHEBI:144029"/>
        <dbReference type="ChEBI" id="CHEBI:144051"/>
    </reaction>
    <physiologicalReaction direction="left-to-right" evidence="9">
        <dbReference type="Rhea" id="RHEA:60877"/>
    </physiologicalReaction>
</comment>
<feature type="domain" description="Nudix hydrolase" evidence="10">
    <location>
        <begin position="184"/>
        <end position="309"/>
    </location>
</feature>
<keyword evidence="12" id="KW-1185">Reference proteome</keyword>
<dbReference type="InterPro" id="IPR049734">
    <property type="entry name" value="NudC-like_C"/>
</dbReference>
<sequence length="325" mass="35338">MTHDDSNAVPVVPLAGLRDRSARVGFAINRLERHSEGRENADTVGAFRQRPDAGTFVLAGDVPILKRQPSLDPRFTLAEAAALGADGESIFLGTIDGVPLFTAALATDAASVIADRPHLDAVDLRSLASQGLLDPDVLGPLGEAKAILHWHQRHRFCANCGAATRVEAAGWRRICDACGAQHFPRTDPVVIMLAVREGRCLLGRQPRFADKMYSCLAGFVEPGETIEDAVRRETKEEAGLAVGRVRYLASQPWPFPASLMIGCIAEALHDDITIDRLELEDARWFSRQEAAGLLAGTHPDGLMSPKPFAIAHHLLHAFVHEEEQF</sequence>
<comment type="cofactor">
    <cofactor evidence="1">
        <name>Mg(2+)</name>
        <dbReference type="ChEBI" id="CHEBI:18420"/>
    </cofactor>
</comment>
<dbReference type="PROSITE" id="PS00893">
    <property type="entry name" value="NUDIX_BOX"/>
    <property type="match status" value="1"/>
</dbReference>
<dbReference type="GO" id="GO:0046872">
    <property type="term" value="F:metal ion binding"/>
    <property type="evidence" value="ECO:0007669"/>
    <property type="project" value="UniProtKB-KW"/>
</dbReference>
<dbReference type="Gene3D" id="3.90.79.20">
    <property type="match status" value="1"/>
</dbReference>
<evidence type="ECO:0000256" key="2">
    <source>
        <dbReference type="ARBA" id="ARBA00001947"/>
    </source>
</evidence>
<evidence type="ECO:0000259" key="10">
    <source>
        <dbReference type="PROSITE" id="PS51462"/>
    </source>
</evidence>
<dbReference type="EC" id="3.6.1.22" evidence="4"/>
<dbReference type="PANTHER" id="PTHR42904:SF6">
    <property type="entry name" value="NAD-CAPPED RNA HYDROLASE NUDT12"/>
    <property type="match status" value="1"/>
</dbReference>
<dbReference type="Gene3D" id="3.90.79.10">
    <property type="entry name" value="Nucleoside Triphosphate Pyrophosphohydrolase"/>
    <property type="match status" value="1"/>
</dbReference>
<evidence type="ECO:0000313" key="11">
    <source>
        <dbReference type="EMBL" id="PXW64574.1"/>
    </source>
</evidence>
<evidence type="ECO:0000256" key="3">
    <source>
        <dbReference type="ARBA" id="ARBA00009595"/>
    </source>
</evidence>
<keyword evidence="6" id="KW-0378">Hydrolase</keyword>
<dbReference type="InterPro" id="IPR015797">
    <property type="entry name" value="NUDIX_hydrolase-like_dom_sf"/>
</dbReference>
<comment type="cofactor">
    <cofactor evidence="2">
        <name>Zn(2+)</name>
        <dbReference type="ChEBI" id="CHEBI:29105"/>
    </cofactor>
</comment>
<dbReference type="CDD" id="cd03429">
    <property type="entry name" value="NUDIX_NADH_pyrophosphatase_Nudt13"/>
    <property type="match status" value="1"/>
</dbReference>
<evidence type="ECO:0000256" key="5">
    <source>
        <dbReference type="ARBA" id="ARBA00022723"/>
    </source>
</evidence>
<name>A0A2V3UJU6_9HYPH</name>
<dbReference type="InterPro" id="IPR050241">
    <property type="entry name" value="NAD-cap_RNA_hydrolase_NudC"/>
</dbReference>
<dbReference type="GO" id="GO:0005829">
    <property type="term" value="C:cytosol"/>
    <property type="evidence" value="ECO:0007669"/>
    <property type="project" value="TreeGrafter"/>
</dbReference>
<dbReference type="GO" id="GO:0006742">
    <property type="term" value="P:NADP+ catabolic process"/>
    <property type="evidence" value="ECO:0007669"/>
    <property type="project" value="TreeGrafter"/>
</dbReference>
<dbReference type="InterPro" id="IPR020084">
    <property type="entry name" value="NUDIX_hydrolase_CS"/>
</dbReference>
<reference evidence="11 12" key="1">
    <citation type="submission" date="2018-05" db="EMBL/GenBank/DDBJ databases">
        <title>Genomic Encyclopedia of Type Strains, Phase IV (KMG-IV): sequencing the most valuable type-strain genomes for metagenomic binning, comparative biology and taxonomic classification.</title>
        <authorList>
            <person name="Goeker M."/>
        </authorList>
    </citation>
    <scope>NUCLEOTIDE SEQUENCE [LARGE SCALE GENOMIC DNA]</scope>
    <source>
        <strain evidence="11 12">DSM 6462</strain>
    </source>
</reference>
<evidence type="ECO:0000256" key="8">
    <source>
        <dbReference type="ARBA" id="ARBA00023027"/>
    </source>
</evidence>
<dbReference type="Pfam" id="PF09296">
    <property type="entry name" value="NUDIX-like"/>
    <property type="match status" value="1"/>
</dbReference>
<evidence type="ECO:0000313" key="12">
    <source>
        <dbReference type="Proteomes" id="UP000248021"/>
    </source>
</evidence>
<dbReference type="AlphaFoldDB" id="A0A2V3UJU6"/>
<proteinExistence type="inferred from homology"/>
<dbReference type="OrthoDB" id="9791656at2"/>
<dbReference type="GO" id="GO:0035529">
    <property type="term" value="F:NADH pyrophosphatase activity"/>
    <property type="evidence" value="ECO:0007669"/>
    <property type="project" value="TreeGrafter"/>
</dbReference>
<evidence type="ECO:0000256" key="9">
    <source>
        <dbReference type="ARBA" id="ARBA00023679"/>
    </source>
</evidence>
<evidence type="ECO:0000256" key="7">
    <source>
        <dbReference type="ARBA" id="ARBA00022842"/>
    </source>
</evidence>
<comment type="similarity">
    <text evidence="3">Belongs to the Nudix hydrolase family. NudC subfamily.</text>
</comment>
<evidence type="ECO:0000256" key="1">
    <source>
        <dbReference type="ARBA" id="ARBA00001946"/>
    </source>
</evidence>
<dbReference type="GO" id="GO:0019677">
    <property type="term" value="P:NAD+ catabolic process"/>
    <property type="evidence" value="ECO:0007669"/>
    <property type="project" value="TreeGrafter"/>
</dbReference>
<evidence type="ECO:0000256" key="6">
    <source>
        <dbReference type="ARBA" id="ARBA00022801"/>
    </source>
</evidence>
<evidence type="ECO:0000256" key="4">
    <source>
        <dbReference type="ARBA" id="ARBA00012381"/>
    </source>
</evidence>
<dbReference type="PANTHER" id="PTHR42904">
    <property type="entry name" value="NUDIX HYDROLASE, NUDC SUBFAMILY"/>
    <property type="match status" value="1"/>
</dbReference>
<accession>A0A2V3UJU6</accession>
<dbReference type="RefSeq" id="WP_110372638.1">
    <property type="nucleotide sequence ID" value="NZ_JAHBRY010000001.1"/>
</dbReference>
<dbReference type="NCBIfam" id="NF001299">
    <property type="entry name" value="PRK00241.1"/>
    <property type="match status" value="1"/>
</dbReference>